<proteinExistence type="predicted"/>
<name>A0A976SIL2_THEOR</name>
<evidence type="ECO:0000313" key="4">
    <source>
        <dbReference type="Proteomes" id="UP000244811"/>
    </source>
</evidence>
<feature type="compositionally biased region" description="Polar residues" evidence="1">
    <location>
        <begin position="219"/>
        <end position="232"/>
    </location>
</feature>
<accession>A0A976SIL2</accession>
<feature type="compositionally biased region" description="Polar residues" evidence="1">
    <location>
        <begin position="255"/>
        <end position="266"/>
    </location>
</feature>
<sequence length="335" mass="37985">MSSEWIYVTGKKSFKNQKRNEKLQKEHRNPEDKFSLGPSVVDEGVVAKNLEKLTKQIHNVYNNEREFLANLLTELKKSLTTENTCLYALGCGTIENQSLVLSKSCIYQMGVCIIIIKVLGVNRAHIYDPVMTRNDYEVWNKLMNKEYEFEDLVNSVHTGPSSTEGSCSEHSENSVQTLLWMPHCEKFLYKAVLKGILCNRSPLDVSKATRKVNDDPSASEFTTTDDISSSEGNEVEQELQCKSQNTPESEDLSPGPSQSPQPTCIQNYDMDQPNTFSIETTTLVGNSLSEYLSDEFSFLNEYSLTEKPLLPFNTHSQSFNDTFITSFKFSKQVQQ</sequence>
<dbReference type="Proteomes" id="UP000244811">
    <property type="component" value="Chromosome 1"/>
</dbReference>
<dbReference type="Pfam" id="PF07985">
    <property type="entry name" value="SRR1"/>
    <property type="match status" value="1"/>
</dbReference>
<evidence type="ECO:0000256" key="1">
    <source>
        <dbReference type="SAM" id="MobiDB-lite"/>
    </source>
</evidence>
<feature type="region of interest" description="Disordered" evidence="1">
    <location>
        <begin position="208"/>
        <end position="271"/>
    </location>
</feature>
<dbReference type="InterPro" id="IPR012942">
    <property type="entry name" value="SRR1-like"/>
</dbReference>
<protein>
    <recommendedName>
        <fullName evidence="2">SRR1-like domain-containing protein</fullName>
    </recommendedName>
</protein>
<organism evidence="3 4">
    <name type="scientific">Theileria orientalis</name>
    <dbReference type="NCBI Taxonomy" id="68886"/>
    <lineage>
        <taxon>Eukaryota</taxon>
        <taxon>Sar</taxon>
        <taxon>Alveolata</taxon>
        <taxon>Apicomplexa</taxon>
        <taxon>Aconoidasida</taxon>
        <taxon>Piroplasmida</taxon>
        <taxon>Theileriidae</taxon>
        <taxon>Theileria</taxon>
    </lineage>
</organism>
<dbReference type="EMBL" id="CP056069">
    <property type="protein sequence ID" value="UVC49538.1"/>
    <property type="molecule type" value="Genomic_DNA"/>
</dbReference>
<feature type="domain" description="SRR1-like" evidence="2">
    <location>
        <begin position="79"/>
        <end position="219"/>
    </location>
</feature>
<gene>
    <name evidence="3" type="ORF">MACK_003376</name>
</gene>
<dbReference type="AlphaFoldDB" id="A0A976SIL2"/>
<feature type="compositionally biased region" description="Basic and acidic residues" evidence="1">
    <location>
        <begin position="18"/>
        <end position="32"/>
    </location>
</feature>
<evidence type="ECO:0000313" key="3">
    <source>
        <dbReference type="EMBL" id="UVC49538.1"/>
    </source>
</evidence>
<feature type="region of interest" description="Disordered" evidence="1">
    <location>
        <begin position="1"/>
        <end position="32"/>
    </location>
</feature>
<evidence type="ECO:0000259" key="2">
    <source>
        <dbReference type="Pfam" id="PF07985"/>
    </source>
</evidence>
<reference evidence="3" key="1">
    <citation type="submission" date="2022-07" db="EMBL/GenBank/DDBJ databases">
        <title>Evaluation of T. orientalis genome assembly methods using nanopore sequencing and analysis of variation between genomes.</title>
        <authorList>
            <person name="Yam J."/>
            <person name="Micallef M.L."/>
            <person name="Liu M."/>
            <person name="Djordjevic S.P."/>
            <person name="Bogema D.R."/>
            <person name="Jenkins C."/>
        </authorList>
    </citation>
    <scope>NUCLEOTIDE SEQUENCE</scope>
    <source>
        <strain evidence="3">Goon Nure</strain>
    </source>
</reference>